<dbReference type="SMART" id="SM00248">
    <property type="entry name" value="ANK"/>
    <property type="match status" value="3"/>
</dbReference>
<dbReference type="Proteomes" id="UP000007800">
    <property type="component" value="Unassembled WGS sequence"/>
</dbReference>
<dbReference type="GeneID" id="9061058"/>
<sequence>MLPSGKSPLYLACETGASNSIIKVLLLGGAKVDTCTCSGRNALFAAVEKGYFSAVETLCSTARCVNLRHITQRTNGGVSPFMLAENKGRLQMMLAMLEAYAREARISIDMFGSDSTGDSMTKLAFTVTHPYLNKMCHKYRAKLAARTDARLGRQAPFGSAKTQTQAGDT</sequence>
<dbReference type="InterPro" id="IPR002110">
    <property type="entry name" value="Ankyrin_rpt"/>
</dbReference>
<name>C5KHL0_PERM5</name>
<organism evidence="5">
    <name type="scientific">Perkinsus marinus (strain ATCC 50983 / TXsc)</name>
    <dbReference type="NCBI Taxonomy" id="423536"/>
    <lineage>
        <taxon>Eukaryota</taxon>
        <taxon>Sar</taxon>
        <taxon>Alveolata</taxon>
        <taxon>Perkinsozoa</taxon>
        <taxon>Perkinsea</taxon>
        <taxon>Perkinsida</taxon>
        <taxon>Perkinsidae</taxon>
        <taxon>Perkinsus</taxon>
    </lineage>
</organism>
<protein>
    <submittedName>
        <fullName evidence="4">Uncharacterized protein</fullName>
    </submittedName>
</protein>
<dbReference type="Pfam" id="PF12796">
    <property type="entry name" value="Ank_2"/>
    <property type="match status" value="1"/>
</dbReference>
<dbReference type="Gene3D" id="1.25.40.20">
    <property type="entry name" value="Ankyrin repeat-containing domain"/>
    <property type="match status" value="1"/>
</dbReference>
<evidence type="ECO:0000256" key="2">
    <source>
        <dbReference type="ARBA" id="ARBA00023043"/>
    </source>
</evidence>
<evidence type="ECO:0000256" key="1">
    <source>
        <dbReference type="ARBA" id="ARBA00022737"/>
    </source>
</evidence>
<dbReference type="RefSeq" id="XP_002784276.1">
    <property type="nucleotide sequence ID" value="XM_002784230.1"/>
</dbReference>
<dbReference type="PANTHER" id="PTHR24198:SF194">
    <property type="entry name" value="INVERSIN-A"/>
    <property type="match status" value="1"/>
</dbReference>
<dbReference type="AlphaFoldDB" id="C5KHL0"/>
<dbReference type="EMBL" id="GG673069">
    <property type="protein sequence ID" value="EER16072.1"/>
    <property type="molecule type" value="Genomic_DNA"/>
</dbReference>
<dbReference type="SUPFAM" id="SSF48403">
    <property type="entry name" value="Ankyrin repeat"/>
    <property type="match status" value="1"/>
</dbReference>
<dbReference type="InterPro" id="IPR036770">
    <property type="entry name" value="Ankyrin_rpt-contain_sf"/>
</dbReference>
<dbReference type="PROSITE" id="PS50297">
    <property type="entry name" value="ANK_REP_REGION"/>
    <property type="match status" value="1"/>
</dbReference>
<keyword evidence="5" id="KW-1185">Reference proteome</keyword>
<dbReference type="PROSITE" id="PS50088">
    <property type="entry name" value="ANK_REPEAT"/>
    <property type="match status" value="1"/>
</dbReference>
<keyword evidence="1" id="KW-0677">Repeat</keyword>
<feature type="repeat" description="ANK" evidence="3">
    <location>
        <begin position="4"/>
        <end position="37"/>
    </location>
</feature>
<gene>
    <name evidence="4" type="ORF">Pmar_PMAR003535</name>
</gene>
<evidence type="ECO:0000313" key="5">
    <source>
        <dbReference type="Proteomes" id="UP000007800"/>
    </source>
</evidence>
<keyword evidence="2 3" id="KW-0040">ANK repeat</keyword>
<reference evidence="4 5" key="1">
    <citation type="submission" date="2008-07" db="EMBL/GenBank/DDBJ databases">
        <authorList>
            <person name="El-Sayed N."/>
            <person name="Caler E."/>
            <person name="Inman J."/>
            <person name="Amedeo P."/>
            <person name="Hass B."/>
            <person name="Wortman J."/>
        </authorList>
    </citation>
    <scope>NUCLEOTIDE SEQUENCE [LARGE SCALE GENOMIC DNA]</scope>
    <source>
        <strain evidence="5">ATCC 50983 / TXsc</strain>
    </source>
</reference>
<evidence type="ECO:0000256" key="3">
    <source>
        <dbReference type="PROSITE-ProRule" id="PRU00023"/>
    </source>
</evidence>
<dbReference type="PANTHER" id="PTHR24198">
    <property type="entry name" value="ANKYRIN REPEAT AND PROTEIN KINASE DOMAIN-CONTAINING PROTEIN"/>
    <property type="match status" value="1"/>
</dbReference>
<dbReference type="InParanoid" id="C5KHL0"/>
<dbReference type="OrthoDB" id="194358at2759"/>
<accession>C5KHL0</accession>
<proteinExistence type="predicted"/>
<evidence type="ECO:0000313" key="4">
    <source>
        <dbReference type="EMBL" id="EER16072.1"/>
    </source>
</evidence>